<keyword evidence="2" id="KW-1185">Reference proteome</keyword>
<gene>
    <name evidence="1" type="ORF">N1032_22350</name>
</gene>
<dbReference type="EMBL" id="JANLCJ010000035">
    <property type="protein sequence ID" value="MCS5736478.1"/>
    <property type="molecule type" value="Genomic_DNA"/>
</dbReference>
<dbReference type="RefSeq" id="WP_259542460.1">
    <property type="nucleotide sequence ID" value="NZ_JANLCJ010000035.1"/>
</dbReference>
<organism evidence="1 2">
    <name type="scientific">Herbiconiux daphne</name>
    <dbReference type="NCBI Taxonomy" id="2970914"/>
    <lineage>
        <taxon>Bacteria</taxon>
        <taxon>Bacillati</taxon>
        <taxon>Actinomycetota</taxon>
        <taxon>Actinomycetes</taxon>
        <taxon>Micrococcales</taxon>
        <taxon>Microbacteriaceae</taxon>
        <taxon>Herbiconiux</taxon>
    </lineage>
</organism>
<evidence type="ECO:0000313" key="2">
    <source>
        <dbReference type="Proteomes" id="UP001165586"/>
    </source>
</evidence>
<sequence>MNLNISIDEQQEFIAEVGEFIKLTKDKYRAGLVYEVVGKRQHRRKILYDVRRPFKRVEGIKYAETYEEPQYIGGVLGST</sequence>
<dbReference type="Proteomes" id="UP001165586">
    <property type="component" value="Unassembled WGS sequence"/>
</dbReference>
<proteinExistence type="predicted"/>
<comment type="caution">
    <text evidence="1">The sequence shown here is derived from an EMBL/GenBank/DDBJ whole genome shotgun (WGS) entry which is preliminary data.</text>
</comment>
<evidence type="ECO:0000313" key="1">
    <source>
        <dbReference type="EMBL" id="MCS5736478.1"/>
    </source>
</evidence>
<reference evidence="1" key="1">
    <citation type="submission" date="2022-08" db="EMBL/GenBank/DDBJ databases">
        <authorList>
            <person name="Deng Y."/>
            <person name="Han X.-F."/>
            <person name="Zhang Y.-Q."/>
        </authorList>
    </citation>
    <scope>NUCLEOTIDE SEQUENCE</scope>
    <source>
        <strain evidence="1">CPCC 203386</strain>
    </source>
</reference>
<protein>
    <submittedName>
        <fullName evidence="1">Uncharacterized protein</fullName>
    </submittedName>
</protein>
<name>A0ABT2H9B2_9MICO</name>
<accession>A0ABT2H9B2</accession>